<dbReference type="Pfam" id="PF14659">
    <property type="entry name" value="Phage_int_SAM_3"/>
    <property type="match status" value="1"/>
</dbReference>
<dbReference type="Pfam" id="PF00589">
    <property type="entry name" value="Phage_integrase"/>
    <property type="match status" value="1"/>
</dbReference>
<feature type="region of interest" description="Disordered" evidence="6">
    <location>
        <begin position="1"/>
        <end position="30"/>
    </location>
</feature>
<dbReference type="AlphaFoldDB" id="A0AAJ2YZJ4"/>
<evidence type="ECO:0000313" key="10">
    <source>
        <dbReference type="Proteomes" id="UP000719917"/>
    </source>
</evidence>
<dbReference type="PANTHER" id="PTHR30349">
    <property type="entry name" value="PHAGE INTEGRASE-RELATED"/>
    <property type="match status" value="1"/>
</dbReference>
<dbReference type="PROSITE" id="PS51900">
    <property type="entry name" value="CB"/>
    <property type="match status" value="1"/>
</dbReference>
<evidence type="ECO:0000256" key="3">
    <source>
        <dbReference type="ARBA" id="ARBA00023125"/>
    </source>
</evidence>
<dbReference type="CDD" id="cd01189">
    <property type="entry name" value="INT_ICEBs1_C_like"/>
    <property type="match status" value="1"/>
</dbReference>
<comment type="caution">
    <text evidence="9">The sequence shown here is derived from an EMBL/GenBank/DDBJ whole genome shotgun (WGS) entry which is preliminary data.</text>
</comment>
<dbReference type="GO" id="GO:0006310">
    <property type="term" value="P:DNA recombination"/>
    <property type="evidence" value="ECO:0007669"/>
    <property type="project" value="UniProtKB-KW"/>
</dbReference>
<dbReference type="InterPro" id="IPR011010">
    <property type="entry name" value="DNA_brk_join_enz"/>
</dbReference>
<name>A0AAJ2YZJ4_WEICO</name>
<feature type="domain" description="Core-binding (CB)" evidence="8">
    <location>
        <begin position="59"/>
        <end position="140"/>
    </location>
</feature>
<dbReference type="PANTHER" id="PTHR30349:SF64">
    <property type="entry name" value="PROPHAGE INTEGRASE INTD-RELATED"/>
    <property type="match status" value="1"/>
</dbReference>
<proteinExistence type="inferred from homology"/>
<comment type="similarity">
    <text evidence="1">Belongs to the 'phage' integrase family.</text>
</comment>
<keyword evidence="4" id="KW-0233">DNA recombination</keyword>
<dbReference type="Gene3D" id="1.10.443.10">
    <property type="entry name" value="Intergrase catalytic core"/>
    <property type="match status" value="1"/>
</dbReference>
<organism evidence="9 10">
    <name type="scientific">Weissella confusa</name>
    <name type="common">Lactobacillus confusus</name>
    <dbReference type="NCBI Taxonomy" id="1583"/>
    <lineage>
        <taxon>Bacteria</taxon>
        <taxon>Bacillati</taxon>
        <taxon>Bacillota</taxon>
        <taxon>Bacilli</taxon>
        <taxon>Lactobacillales</taxon>
        <taxon>Lactobacillaceae</taxon>
        <taxon>Weissella</taxon>
    </lineage>
</organism>
<evidence type="ECO:0000256" key="6">
    <source>
        <dbReference type="SAM" id="MobiDB-lite"/>
    </source>
</evidence>
<dbReference type="Gene3D" id="1.10.150.130">
    <property type="match status" value="1"/>
</dbReference>
<accession>A0AAJ2YZJ4</accession>
<dbReference type="InterPro" id="IPR002104">
    <property type="entry name" value="Integrase_catalytic"/>
</dbReference>
<dbReference type="PROSITE" id="PS51898">
    <property type="entry name" value="TYR_RECOMBINASE"/>
    <property type="match status" value="1"/>
</dbReference>
<dbReference type="GO" id="GO:0003677">
    <property type="term" value="F:DNA binding"/>
    <property type="evidence" value="ECO:0007669"/>
    <property type="project" value="UniProtKB-UniRule"/>
</dbReference>
<dbReference type="RefSeq" id="WP_161691308.1">
    <property type="nucleotide sequence ID" value="NZ_JAAAMQ010000020.1"/>
</dbReference>
<dbReference type="EMBL" id="JAAAMQ010000020">
    <property type="protein sequence ID" value="NBA12168.1"/>
    <property type="molecule type" value="Genomic_DNA"/>
</dbReference>
<dbReference type="Proteomes" id="UP000719917">
    <property type="component" value="Unassembled WGS sequence"/>
</dbReference>
<dbReference type="InterPro" id="IPR044068">
    <property type="entry name" value="CB"/>
</dbReference>
<dbReference type="InterPro" id="IPR013762">
    <property type="entry name" value="Integrase-like_cat_sf"/>
</dbReference>
<dbReference type="GO" id="GO:0015074">
    <property type="term" value="P:DNA integration"/>
    <property type="evidence" value="ECO:0007669"/>
    <property type="project" value="UniProtKB-KW"/>
</dbReference>
<evidence type="ECO:0000256" key="2">
    <source>
        <dbReference type="ARBA" id="ARBA00022908"/>
    </source>
</evidence>
<evidence type="ECO:0000256" key="4">
    <source>
        <dbReference type="ARBA" id="ARBA00023172"/>
    </source>
</evidence>
<dbReference type="Pfam" id="PF14657">
    <property type="entry name" value="Arm-DNA-bind_4"/>
    <property type="match status" value="1"/>
</dbReference>
<protein>
    <submittedName>
        <fullName evidence="9">Tyrosine-type recombinase/integrase</fullName>
    </submittedName>
</protein>
<dbReference type="SUPFAM" id="SSF56349">
    <property type="entry name" value="DNA breaking-rejoining enzymes"/>
    <property type="match status" value="1"/>
</dbReference>
<dbReference type="InterPro" id="IPR028259">
    <property type="entry name" value="AP2-like_int_N"/>
</dbReference>
<evidence type="ECO:0000256" key="5">
    <source>
        <dbReference type="PROSITE-ProRule" id="PRU01248"/>
    </source>
</evidence>
<feature type="domain" description="Tyr recombinase" evidence="7">
    <location>
        <begin position="162"/>
        <end position="345"/>
    </location>
</feature>
<keyword evidence="2" id="KW-0229">DNA integration</keyword>
<keyword evidence="3 5" id="KW-0238">DNA-binding</keyword>
<gene>
    <name evidence="9" type="ORF">GTU77_08080</name>
</gene>
<dbReference type="InterPro" id="IPR004107">
    <property type="entry name" value="Integrase_SAM-like_N"/>
</dbReference>
<dbReference type="InterPro" id="IPR010998">
    <property type="entry name" value="Integrase_recombinase_N"/>
</dbReference>
<feature type="compositionally biased region" description="Basic and acidic residues" evidence="6">
    <location>
        <begin position="20"/>
        <end position="30"/>
    </location>
</feature>
<evidence type="ECO:0000259" key="8">
    <source>
        <dbReference type="PROSITE" id="PS51900"/>
    </source>
</evidence>
<dbReference type="InterPro" id="IPR050090">
    <property type="entry name" value="Tyrosine_recombinase_XerCD"/>
</dbReference>
<evidence type="ECO:0000313" key="9">
    <source>
        <dbReference type="EMBL" id="NBA12168.1"/>
    </source>
</evidence>
<evidence type="ECO:0000259" key="7">
    <source>
        <dbReference type="PROSITE" id="PS51898"/>
    </source>
</evidence>
<evidence type="ECO:0000256" key="1">
    <source>
        <dbReference type="ARBA" id="ARBA00008857"/>
    </source>
</evidence>
<sequence>MASITKRGNKWRARASYVDAKGERQQPSKTFDTKREATEWAAKLETQIIDGADINAAKMKFSEYYRTWVATYKEPTVRASTLVKYRSFANELDKLIGDVQLDKLTALYLQNKINEYGETHTKAYVNNIVSTIKASLKDAQIDGIIKKDIFSRLKANGGASKDDDNYLSANDFEKLQSWLYDHTDLMPNDKFYFAVLIALETGARVGEILALTVDDFDFSNNTMTISKAYSKATSSNTETKTRSGNRTIDVTDNLLSLVTELSENGVLFPKKWFRDIFSNRMIELAKTVGFPAIRFHGLRHSHVSYLLHNGVDVAYISKRVGHSNVNVTLKTYAHMLKEKEAEQSSRTINLLQKNRRS</sequence>
<reference evidence="9" key="1">
    <citation type="submission" date="2020-01" db="EMBL/GenBank/DDBJ databases">
        <title>First Reported Case and Whole Genome of Weissella confusa in an Equid.</title>
        <authorList>
            <person name="Little S.V."/>
            <person name="Lawhon S.D."/>
        </authorList>
    </citation>
    <scope>NUCLEOTIDE SEQUENCE</scope>
    <source>
        <strain evidence="9">718955</strain>
    </source>
</reference>